<keyword evidence="2" id="KW-1185">Reference proteome</keyword>
<reference evidence="1 2" key="1">
    <citation type="submission" date="2024-07" db="EMBL/GenBank/DDBJ databases">
        <title>Section-level genome sequencing and comparative genomics of Aspergillus sections Usti and Cavernicolus.</title>
        <authorList>
            <consortium name="Lawrence Berkeley National Laboratory"/>
            <person name="Nybo J.L."/>
            <person name="Vesth T.C."/>
            <person name="Theobald S."/>
            <person name="Frisvad J.C."/>
            <person name="Larsen T.O."/>
            <person name="Kjaerboelling I."/>
            <person name="Rothschild-Mancinelli K."/>
            <person name="Lyhne E.K."/>
            <person name="Kogle M.E."/>
            <person name="Barry K."/>
            <person name="Clum A."/>
            <person name="Na H."/>
            <person name="Ledsgaard L."/>
            <person name="Lin J."/>
            <person name="Lipzen A."/>
            <person name="Kuo A."/>
            <person name="Riley R."/>
            <person name="Mondo S."/>
            <person name="LaButti K."/>
            <person name="Haridas S."/>
            <person name="Pangalinan J."/>
            <person name="Salamov A.A."/>
            <person name="Simmons B.A."/>
            <person name="Magnuson J.K."/>
            <person name="Chen J."/>
            <person name="Drula E."/>
            <person name="Henrissat B."/>
            <person name="Wiebenga A."/>
            <person name="Lubbers R.J."/>
            <person name="Gomes A.C."/>
            <person name="Makela M.R."/>
            <person name="Stajich J."/>
            <person name="Grigoriev I.V."/>
            <person name="Mortensen U.H."/>
            <person name="De vries R.P."/>
            <person name="Baker S.E."/>
            <person name="Andersen M.R."/>
        </authorList>
    </citation>
    <scope>NUCLEOTIDE SEQUENCE [LARGE SCALE GENOMIC DNA]</scope>
    <source>
        <strain evidence="1 2">CBS 600.67</strain>
    </source>
</reference>
<gene>
    <name evidence="1" type="ORF">BDW59DRAFT_144112</name>
</gene>
<dbReference type="SUPFAM" id="SSF53187">
    <property type="entry name" value="Zn-dependent exopeptidases"/>
    <property type="match status" value="1"/>
</dbReference>
<protein>
    <submittedName>
        <fullName evidence="1">Uncharacterized protein</fullName>
    </submittedName>
</protein>
<sequence length="104" mass="12024">MIQPITMQLSLSSNRRRQIIECFFPNANDHAEIYKTELDALPIKENTGLPYASKVEQVDADGIKKGIMHACTHNLHMTCLLAVYMHRLLNRLSGLEFKHWLYLL</sequence>
<accession>A0ABR4IIQ6</accession>
<organism evidence="1 2">
    <name type="scientific">Aspergillus cavernicola</name>
    <dbReference type="NCBI Taxonomy" id="176166"/>
    <lineage>
        <taxon>Eukaryota</taxon>
        <taxon>Fungi</taxon>
        <taxon>Dikarya</taxon>
        <taxon>Ascomycota</taxon>
        <taxon>Pezizomycotina</taxon>
        <taxon>Eurotiomycetes</taxon>
        <taxon>Eurotiomycetidae</taxon>
        <taxon>Eurotiales</taxon>
        <taxon>Aspergillaceae</taxon>
        <taxon>Aspergillus</taxon>
        <taxon>Aspergillus subgen. Nidulantes</taxon>
    </lineage>
</organism>
<dbReference type="Gene3D" id="3.40.630.10">
    <property type="entry name" value="Zn peptidases"/>
    <property type="match status" value="1"/>
</dbReference>
<comment type="caution">
    <text evidence="1">The sequence shown here is derived from an EMBL/GenBank/DDBJ whole genome shotgun (WGS) entry which is preliminary data.</text>
</comment>
<proteinExistence type="predicted"/>
<dbReference type="EMBL" id="JBFXLS010000024">
    <property type="protein sequence ID" value="KAL2827643.1"/>
    <property type="molecule type" value="Genomic_DNA"/>
</dbReference>
<dbReference type="Proteomes" id="UP001610335">
    <property type="component" value="Unassembled WGS sequence"/>
</dbReference>
<name>A0ABR4IIQ6_9EURO</name>
<evidence type="ECO:0000313" key="1">
    <source>
        <dbReference type="EMBL" id="KAL2827643.1"/>
    </source>
</evidence>
<evidence type="ECO:0000313" key="2">
    <source>
        <dbReference type="Proteomes" id="UP001610335"/>
    </source>
</evidence>